<proteinExistence type="predicted"/>
<dbReference type="Proteomes" id="UP000824120">
    <property type="component" value="Chromosome 4"/>
</dbReference>
<gene>
    <name evidence="1" type="ORF">H5410_021727</name>
</gene>
<comment type="caution">
    <text evidence="1">The sequence shown here is derived from an EMBL/GenBank/DDBJ whole genome shotgun (WGS) entry which is preliminary data.</text>
</comment>
<name>A0A9J5ZI11_SOLCO</name>
<reference evidence="1 2" key="1">
    <citation type="submission" date="2020-09" db="EMBL/GenBank/DDBJ databases">
        <title>De no assembly of potato wild relative species, Solanum commersonii.</title>
        <authorList>
            <person name="Cho K."/>
        </authorList>
    </citation>
    <scope>NUCLEOTIDE SEQUENCE [LARGE SCALE GENOMIC DNA]</scope>
    <source>
        <strain evidence="1">LZ3.2</strain>
        <tissue evidence="1">Leaf</tissue>
    </source>
</reference>
<dbReference type="EMBL" id="JACXVP010000004">
    <property type="protein sequence ID" value="KAG5610446.1"/>
    <property type="molecule type" value="Genomic_DNA"/>
</dbReference>
<evidence type="ECO:0000313" key="2">
    <source>
        <dbReference type="Proteomes" id="UP000824120"/>
    </source>
</evidence>
<accession>A0A9J5ZI11</accession>
<organism evidence="1 2">
    <name type="scientific">Solanum commersonii</name>
    <name type="common">Commerson's wild potato</name>
    <name type="synonym">Commerson's nightshade</name>
    <dbReference type="NCBI Taxonomy" id="4109"/>
    <lineage>
        <taxon>Eukaryota</taxon>
        <taxon>Viridiplantae</taxon>
        <taxon>Streptophyta</taxon>
        <taxon>Embryophyta</taxon>
        <taxon>Tracheophyta</taxon>
        <taxon>Spermatophyta</taxon>
        <taxon>Magnoliopsida</taxon>
        <taxon>eudicotyledons</taxon>
        <taxon>Gunneridae</taxon>
        <taxon>Pentapetalae</taxon>
        <taxon>asterids</taxon>
        <taxon>lamiids</taxon>
        <taxon>Solanales</taxon>
        <taxon>Solanaceae</taxon>
        <taxon>Solanoideae</taxon>
        <taxon>Solaneae</taxon>
        <taxon>Solanum</taxon>
    </lineage>
</organism>
<keyword evidence="2" id="KW-1185">Reference proteome</keyword>
<evidence type="ECO:0000313" key="1">
    <source>
        <dbReference type="EMBL" id="KAG5610446.1"/>
    </source>
</evidence>
<sequence length="122" mass="14397">MVNHSDLSLLMHINHKKKKIHFKELVKKIQNKLQMRKGKLLSYGAKLSDLLNVSLMIFIRFLQNSCGIIKNKEEPLTRQRPQLVDLKGGSQVLRAMLQARKFFDQEIWWEPREGHASVWFDN</sequence>
<dbReference type="AlphaFoldDB" id="A0A9J5ZI11"/>
<protein>
    <submittedName>
        <fullName evidence="1">Uncharacterized protein</fullName>
    </submittedName>
</protein>